<keyword evidence="7 10" id="KW-1133">Transmembrane helix</keyword>
<evidence type="ECO:0000313" key="13">
    <source>
        <dbReference type="Proteomes" id="UP000027466"/>
    </source>
</evidence>
<keyword evidence="13" id="KW-1185">Reference proteome</keyword>
<protein>
    <recommendedName>
        <fullName evidence="10">C4-dicarboxylate transport protein</fullName>
    </recommendedName>
</protein>
<dbReference type="InterPro" id="IPR023954">
    <property type="entry name" value="C4_dicarb_transport"/>
</dbReference>
<dbReference type="GO" id="GO:0070778">
    <property type="term" value="P:L-aspartate transmembrane transport"/>
    <property type="evidence" value="ECO:0007669"/>
    <property type="project" value="TreeGrafter"/>
</dbReference>
<evidence type="ECO:0000256" key="4">
    <source>
        <dbReference type="ARBA" id="ARBA00022475"/>
    </source>
</evidence>
<dbReference type="GO" id="GO:0005886">
    <property type="term" value="C:plasma membrane"/>
    <property type="evidence" value="ECO:0007669"/>
    <property type="project" value="UniProtKB-SubCell"/>
</dbReference>
<keyword evidence="5 10" id="KW-0812">Transmembrane</keyword>
<dbReference type="RefSeq" id="WP_035932357.1">
    <property type="nucleotide sequence ID" value="NZ_CADFFX010000004.1"/>
</dbReference>
<evidence type="ECO:0000256" key="3">
    <source>
        <dbReference type="ARBA" id="ARBA00022448"/>
    </source>
</evidence>
<dbReference type="Proteomes" id="UP000027466">
    <property type="component" value="Unassembled WGS sequence"/>
</dbReference>
<comment type="function">
    <text evidence="10">Responsible for the transport of dicarboxylates such as succinate, fumarate, and malate across the membrane.</text>
</comment>
<dbReference type="InterPro" id="IPR018107">
    <property type="entry name" value="Na-dicarboxylate_symporter_CS"/>
</dbReference>
<feature type="region of interest" description="Disordered" evidence="11">
    <location>
        <begin position="416"/>
        <end position="450"/>
    </location>
</feature>
<name>A0A069PSS6_9BURK</name>
<dbReference type="HAMAP" id="MF_01300">
    <property type="entry name" value="C4_dicarb_transport"/>
    <property type="match status" value="1"/>
</dbReference>
<gene>
    <name evidence="10" type="primary">dctA</name>
    <name evidence="12" type="ORF">BG61_35635</name>
</gene>
<dbReference type="GO" id="GO:0015138">
    <property type="term" value="F:fumarate transmembrane transporter activity"/>
    <property type="evidence" value="ECO:0007669"/>
    <property type="project" value="TreeGrafter"/>
</dbReference>
<evidence type="ECO:0000256" key="5">
    <source>
        <dbReference type="ARBA" id="ARBA00022692"/>
    </source>
</evidence>
<evidence type="ECO:0000256" key="10">
    <source>
        <dbReference type="HAMAP-Rule" id="MF_01300"/>
    </source>
</evidence>
<dbReference type="InterPro" id="IPR036458">
    <property type="entry name" value="Na:dicarbo_symporter_sf"/>
</dbReference>
<feature type="compositionally biased region" description="Basic and acidic residues" evidence="11">
    <location>
        <begin position="427"/>
        <end position="436"/>
    </location>
</feature>
<feature type="transmembrane region" description="Helical" evidence="10">
    <location>
        <begin position="78"/>
        <end position="101"/>
    </location>
</feature>
<dbReference type="STRING" id="60547.GCA_000751215_03067"/>
<dbReference type="Gene3D" id="1.10.3860.10">
    <property type="entry name" value="Sodium:dicarboxylate symporter"/>
    <property type="match status" value="1"/>
</dbReference>
<comment type="similarity">
    <text evidence="2 10">Belongs to the dicarboxylate/amino acid:cation symporter (DAACS) (TC 2.A.23) family.</text>
</comment>
<keyword evidence="3 10" id="KW-0813">Transport</keyword>
<evidence type="ECO:0000256" key="8">
    <source>
        <dbReference type="ARBA" id="ARBA00023136"/>
    </source>
</evidence>
<feature type="transmembrane region" description="Helical" evidence="10">
    <location>
        <begin position="152"/>
        <end position="171"/>
    </location>
</feature>
<dbReference type="EMBL" id="JFHC01000007">
    <property type="protein sequence ID" value="KDR43472.1"/>
    <property type="molecule type" value="Genomic_DNA"/>
</dbReference>
<sequence>MAAHKPLYRSLYFQVIIAIIAGVLLGFFAPHTGEAMKPLGDAFIKLIKMIIAPIIFCTVVVGIAGMEDMKKVGKTGGLALLYFEIVSGLALVVGLLIVNLVQPGAGMNVDPKTLDAKAVATVTSGRKMESTTDFLMNIIPSTVVDAFAKGEILQVLLFALMFGFALHAFGGRGTLIFDFVEKISHVFFGIVGIIMKVAPIGAFGAMAFTIGKYGIGSMVSLGMLMITFYATCLIFIFVVLGLIARFHGFRVWKLIKYLKEELFIVLGTSSSEAALPRVMVKLENLGAKKSVVGLVIPTGYSFNLDGTSIYLTLAAVFIAQATNTPLDLTHQLTLLAVLLLTSKGAAGVTGSGFIVLAATLSAVGHVPVAGLALILGIDRFMSEARALTNFIGNAVATLVVARWTNDLDEARMRRVLDNETPEEADEPEKVFDRTDEIMPVTATQPRADHA</sequence>
<evidence type="ECO:0000256" key="7">
    <source>
        <dbReference type="ARBA" id="ARBA00022989"/>
    </source>
</evidence>
<feature type="transmembrane region" description="Helical" evidence="10">
    <location>
        <begin position="183"/>
        <end position="210"/>
    </location>
</feature>
<evidence type="ECO:0000256" key="2">
    <source>
        <dbReference type="ARBA" id="ARBA00006148"/>
    </source>
</evidence>
<dbReference type="AlphaFoldDB" id="A0A069PSS6"/>
<evidence type="ECO:0000256" key="9">
    <source>
        <dbReference type="ARBA" id="ARBA00053346"/>
    </source>
</evidence>
<reference evidence="12 13" key="1">
    <citation type="submission" date="2014-03" db="EMBL/GenBank/DDBJ databases">
        <title>Draft Genome Sequences of Four Burkholderia Strains.</title>
        <authorList>
            <person name="Liu X.Y."/>
            <person name="Li C.X."/>
            <person name="Xu J.H."/>
        </authorList>
    </citation>
    <scope>NUCLEOTIDE SEQUENCE [LARGE SCALE GENOMIC DNA]</scope>
    <source>
        <strain evidence="12 13">DSM 50014</strain>
    </source>
</reference>
<dbReference type="PANTHER" id="PTHR42865">
    <property type="entry name" value="PROTON/GLUTAMATE-ASPARTATE SYMPORTER"/>
    <property type="match status" value="1"/>
</dbReference>
<dbReference type="InterPro" id="IPR001991">
    <property type="entry name" value="Na-dicarboxylate_symporter"/>
</dbReference>
<evidence type="ECO:0000256" key="1">
    <source>
        <dbReference type="ARBA" id="ARBA00004651"/>
    </source>
</evidence>
<dbReference type="NCBIfam" id="NF009587">
    <property type="entry name" value="PRK13027.1"/>
    <property type="match status" value="1"/>
</dbReference>
<accession>A0A069PSS6</accession>
<comment type="caution">
    <text evidence="12">The sequence shown here is derived from an EMBL/GenBank/DDBJ whole genome shotgun (WGS) entry which is preliminary data.</text>
</comment>
<comment type="subcellular location">
    <subcellularLocation>
        <location evidence="1 10">Cell membrane</location>
        <topology evidence="1 10">Multi-pass membrane protein</topology>
    </subcellularLocation>
</comment>
<proteinExistence type="inferred from homology"/>
<feature type="transmembrane region" description="Helical" evidence="10">
    <location>
        <begin position="42"/>
        <end position="66"/>
    </location>
</feature>
<evidence type="ECO:0000313" key="12">
    <source>
        <dbReference type="EMBL" id="KDR43472.1"/>
    </source>
</evidence>
<evidence type="ECO:0000256" key="11">
    <source>
        <dbReference type="SAM" id="MobiDB-lite"/>
    </source>
</evidence>
<dbReference type="PROSITE" id="PS00713">
    <property type="entry name" value="NA_DICARBOXYL_SYMP_1"/>
    <property type="match status" value="1"/>
</dbReference>
<feature type="transmembrane region" description="Helical" evidence="10">
    <location>
        <begin position="12"/>
        <end position="30"/>
    </location>
</feature>
<dbReference type="PROSITE" id="PS00714">
    <property type="entry name" value="NA_DICARBOXYL_SYMP_2"/>
    <property type="match status" value="1"/>
</dbReference>
<dbReference type="PRINTS" id="PR00173">
    <property type="entry name" value="EDTRNSPORT"/>
</dbReference>
<feature type="transmembrane region" description="Helical" evidence="10">
    <location>
        <begin position="222"/>
        <end position="244"/>
    </location>
</feature>
<dbReference type="GO" id="GO:0015141">
    <property type="term" value="F:succinate transmembrane transporter activity"/>
    <property type="evidence" value="ECO:0007669"/>
    <property type="project" value="TreeGrafter"/>
</dbReference>
<dbReference type="Pfam" id="PF00375">
    <property type="entry name" value="SDF"/>
    <property type="match status" value="1"/>
</dbReference>
<dbReference type="PANTHER" id="PTHR42865:SF1">
    <property type="entry name" value="AEROBIC C4-DICARBOXYLATE TRANSPORT PROTEIN"/>
    <property type="match status" value="1"/>
</dbReference>
<comment type="caution">
    <text evidence="10">Lacks conserved residue(s) required for the propagation of feature annotation.</text>
</comment>
<dbReference type="NCBIfam" id="NF002461">
    <property type="entry name" value="PRK01663.1"/>
    <property type="match status" value="1"/>
</dbReference>
<organism evidence="12 13">
    <name type="scientific">Caballeronia glathei</name>
    <dbReference type="NCBI Taxonomy" id="60547"/>
    <lineage>
        <taxon>Bacteria</taxon>
        <taxon>Pseudomonadati</taxon>
        <taxon>Pseudomonadota</taxon>
        <taxon>Betaproteobacteria</taxon>
        <taxon>Burkholderiales</taxon>
        <taxon>Burkholderiaceae</taxon>
        <taxon>Caballeronia</taxon>
    </lineage>
</organism>
<keyword evidence="6 10" id="KW-0769">Symport</keyword>
<dbReference type="GO" id="GO:0015366">
    <property type="term" value="F:malate:proton symporter activity"/>
    <property type="evidence" value="ECO:0007669"/>
    <property type="project" value="TreeGrafter"/>
</dbReference>
<dbReference type="SUPFAM" id="SSF118215">
    <property type="entry name" value="Proton glutamate symport protein"/>
    <property type="match status" value="1"/>
</dbReference>
<evidence type="ECO:0000256" key="6">
    <source>
        <dbReference type="ARBA" id="ARBA00022847"/>
    </source>
</evidence>
<feature type="transmembrane region" description="Helical" evidence="10">
    <location>
        <begin position="353"/>
        <end position="374"/>
    </location>
</feature>
<dbReference type="FunFam" id="1.10.3860.10:FF:000001">
    <property type="entry name" value="C4-dicarboxylate transport protein"/>
    <property type="match status" value="1"/>
</dbReference>
<comment type="function">
    <text evidence="9">Responsible for the transport of dicarboxylates such as succinate, fumarate, and malate from the periplasm across the membrane.</text>
</comment>
<keyword evidence="8 10" id="KW-0472">Membrane</keyword>
<keyword evidence="4 10" id="KW-1003">Cell membrane</keyword>